<accession>A0ACB7XDL2</accession>
<gene>
    <name evidence="1" type="ORF">Vadar_031124</name>
</gene>
<comment type="caution">
    <text evidence="1">The sequence shown here is derived from an EMBL/GenBank/DDBJ whole genome shotgun (WGS) entry which is preliminary data.</text>
</comment>
<name>A0ACB7XDL2_9ERIC</name>
<evidence type="ECO:0000313" key="1">
    <source>
        <dbReference type="EMBL" id="KAH7838781.1"/>
    </source>
</evidence>
<organism evidence="1 2">
    <name type="scientific">Vaccinium darrowii</name>
    <dbReference type="NCBI Taxonomy" id="229202"/>
    <lineage>
        <taxon>Eukaryota</taxon>
        <taxon>Viridiplantae</taxon>
        <taxon>Streptophyta</taxon>
        <taxon>Embryophyta</taxon>
        <taxon>Tracheophyta</taxon>
        <taxon>Spermatophyta</taxon>
        <taxon>Magnoliopsida</taxon>
        <taxon>eudicotyledons</taxon>
        <taxon>Gunneridae</taxon>
        <taxon>Pentapetalae</taxon>
        <taxon>asterids</taxon>
        <taxon>Ericales</taxon>
        <taxon>Ericaceae</taxon>
        <taxon>Vaccinioideae</taxon>
        <taxon>Vaccinieae</taxon>
        <taxon>Vaccinium</taxon>
    </lineage>
</organism>
<dbReference type="EMBL" id="CM037156">
    <property type="protein sequence ID" value="KAH7838781.1"/>
    <property type="molecule type" value="Genomic_DNA"/>
</dbReference>
<protein>
    <submittedName>
        <fullName evidence="1">Uncharacterized protein</fullName>
    </submittedName>
</protein>
<dbReference type="Proteomes" id="UP000828048">
    <property type="component" value="Chromosome 6"/>
</dbReference>
<keyword evidence="2" id="KW-1185">Reference proteome</keyword>
<evidence type="ECO:0000313" key="2">
    <source>
        <dbReference type="Proteomes" id="UP000828048"/>
    </source>
</evidence>
<sequence length="161" mass="17488">MKSQTLGFSASVCPTVGVGGHFSGGGYGMMSRSFGIAADNIIDARLIDVNGRIVDRKSMGEDLFWTIRGGGGASFGVIIAWNIKLLQVPETVIVFTINKTLEQNAMKIVHWWQYVSGKVDEKLLLRINFGRANCSQAGSGRETVQASFTTLYLGRVETLLP</sequence>
<proteinExistence type="predicted"/>
<reference evidence="1 2" key="1">
    <citation type="journal article" date="2021" name="Hortic Res">
        <title>High-quality reference genome and annotation aids understanding of berry development for evergreen blueberry (Vaccinium darrowii).</title>
        <authorList>
            <person name="Yu J."/>
            <person name="Hulse-Kemp A.M."/>
            <person name="Babiker E."/>
            <person name="Staton M."/>
        </authorList>
    </citation>
    <scope>NUCLEOTIDE SEQUENCE [LARGE SCALE GENOMIC DNA]</scope>
    <source>
        <strain evidence="2">cv. NJ 8807/NJ 8810</strain>
        <tissue evidence="1">Young leaf</tissue>
    </source>
</reference>